<keyword evidence="1" id="KW-0597">Phosphoprotein</keyword>
<dbReference type="OrthoDB" id="770374at2"/>
<sequence>MNILVADDLEIYRLALKLYIHKHWTDAVVYEASTMFEVAEDVFDVEFDLLILDINMPGTELLEDFVSKATNYTKVIIFSDLDKDDKRVENLIKIGADAFLPKSSKRVDIISTFQLVFSERES</sequence>
<dbReference type="Proteomes" id="UP000292884">
    <property type="component" value="Unassembled WGS sequence"/>
</dbReference>
<dbReference type="PANTHER" id="PTHR45566">
    <property type="entry name" value="HTH-TYPE TRANSCRIPTIONAL REGULATOR YHJB-RELATED"/>
    <property type="match status" value="1"/>
</dbReference>
<dbReference type="InterPro" id="IPR001789">
    <property type="entry name" value="Sig_transdc_resp-reg_receiver"/>
</dbReference>
<feature type="domain" description="Response regulatory" evidence="2">
    <location>
        <begin position="2"/>
        <end position="117"/>
    </location>
</feature>
<evidence type="ECO:0000256" key="1">
    <source>
        <dbReference type="PROSITE-ProRule" id="PRU00169"/>
    </source>
</evidence>
<keyword evidence="4" id="KW-1185">Reference proteome</keyword>
<dbReference type="AlphaFoldDB" id="A0A4R0MWU5"/>
<gene>
    <name evidence="3" type="ORF">EZ428_08255</name>
</gene>
<comment type="caution">
    <text evidence="3">The sequence shown here is derived from an EMBL/GenBank/DDBJ whole genome shotgun (WGS) entry which is preliminary data.</text>
</comment>
<dbReference type="InterPro" id="IPR051015">
    <property type="entry name" value="EvgA-like"/>
</dbReference>
<dbReference type="PANTHER" id="PTHR45566:SF1">
    <property type="entry name" value="HTH-TYPE TRANSCRIPTIONAL REGULATOR YHJB-RELATED"/>
    <property type="match status" value="1"/>
</dbReference>
<organism evidence="3 4">
    <name type="scientific">Pedobacter frigiditerrae</name>
    <dbReference type="NCBI Taxonomy" id="2530452"/>
    <lineage>
        <taxon>Bacteria</taxon>
        <taxon>Pseudomonadati</taxon>
        <taxon>Bacteroidota</taxon>
        <taxon>Sphingobacteriia</taxon>
        <taxon>Sphingobacteriales</taxon>
        <taxon>Sphingobacteriaceae</taxon>
        <taxon>Pedobacter</taxon>
    </lineage>
</organism>
<dbReference type="EMBL" id="SJSK01000002">
    <property type="protein sequence ID" value="TCC91739.1"/>
    <property type="molecule type" value="Genomic_DNA"/>
</dbReference>
<proteinExistence type="predicted"/>
<dbReference type="SUPFAM" id="SSF52172">
    <property type="entry name" value="CheY-like"/>
    <property type="match status" value="1"/>
</dbReference>
<feature type="modified residue" description="4-aspartylphosphate" evidence="1">
    <location>
        <position position="53"/>
    </location>
</feature>
<accession>A0A4R0MWU5</accession>
<evidence type="ECO:0000313" key="4">
    <source>
        <dbReference type="Proteomes" id="UP000292884"/>
    </source>
</evidence>
<reference evidence="3 4" key="1">
    <citation type="submission" date="2019-02" db="EMBL/GenBank/DDBJ databases">
        <title>Pedobacter sp. RP-1-13 sp. nov., isolated from Arctic soil.</title>
        <authorList>
            <person name="Dahal R.H."/>
        </authorList>
    </citation>
    <scope>NUCLEOTIDE SEQUENCE [LARGE SCALE GENOMIC DNA]</scope>
    <source>
        <strain evidence="3 4">RP-1-13</strain>
    </source>
</reference>
<dbReference type="GO" id="GO:0000160">
    <property type="term" value="P:phosphorelay signal transduction system"/>
    <property type="evidence" value="ECO:0007669"/>
    <property type="project" value="InterPro"/>
</dbReference>
<dbReference type="Pfam" id="PF00072">
    <property type="entry name" value="Response_reg"/>
    <property type="match status" value="1"/>
</dbReference>
<evidence type="ECO:0000313" key="3">
    <source>
        <dbReference type="EMBL" id="TCC91739.1"/>
    </source>
</evidence>
<name>A0A4R0MWU5_9SPHI</name>
<protein>
    <submittedName>
        <fullName evidence="3">Response regulator transcription factor</fullName>
    </submittedName>
</protein>
<dbReference type="RefSeq" id="WP_131552679.1">
    <property type="nucleotide sequence ID" value="NZ_SJSK01000002.1"/>
</dbReference>
<dbReference type="PROSITE" id="PS50110">
    <property type="entry name" value="RESPONSE_REGULATORY"/>
    <property type="match status" value="1"/>
</dbReference>
<evidence type="ECO:0000259" key="2">
    <source>
        <dbReference type="PROSITE" id="PS50110"/>
    </source>
</evidence>
<dbReference type="SMART" id="SM00448">
    <property type="entry name" value="REC"/>
    <property type="match status" value="1"/>
</dbReference>
<dbReference type="Gene3D" id="3.40.50.2300">
    <property type="match status" value="1"/>
</dbReference>
<dbReference type="InterPro" id="IPR011006">
    <property type="entry name" value="CheY-like_superfamily"/>
</dbReference>